<sequence length="502" mass="54517">MGKQGKFYFEASYRRGRMEEEKRILRVRGSLDQQSLLDSYTPTLLLDTRDNKGLPLLHIFDNPATNAETSLHQMALDATRFVPTTFKFPTHLQSHRRLRGMSSEMLISALLPKFHALAPRYPKSPLHRSSSTFNMASLKDQLPWTTAPIIINAPMAGVAGGNLASTVSLSGGLGLIGGLFDMQDLRFQLQTASEAFNSSPEFSATSAKYKTLPVGISFLPFVLKLQDALPVVQEFKPSVVWLFAAKELDDYADWANGMREVSPETRIWIQCGSVESALYIAKAAKPDVLCLQGADAGGHGFEKGAGIISLLPEAADALARQGLTDIALTASGGIVDGRGVAAALALGAEGVVMGTRFLAAKETDVHPKYRAAILEAQDGGQTTTRSKLFDNLNGPNKWPAPYDGRSLLVQSYTDHLNGVGIEEIRRLHKESTKSEDLGYATEGKGRAAIWAGTGVGLVEKVEGAKEIVEESKIDIQIQSKTFRIGDKQNVGERTCNEMSYSL</sequence>
<evidence type="ECO:0000313" key="1">
    <source>
        <dbReference type="EMBL" id="KAF2469504.1"/>
    </source>
</evidence>
<dbReference type="EMBL" id="MU003512">
    <property type="protein sequence ID" value="KAF2469504.1"/>
    <property type="molecule type" value="Genomic_DNA"/>
</dbReference>
<reference evidence="1" key="1">
    <citation type="journal article" date="2020" name="Stud. Mycol.">
        <title>101 Dothideomycetes genomes: a test case for predicting lifestyles and emergence of pathogens.</title>
        <authorList>
            <person name="Haridas S."/>
            <person name="Albert R."/>
            <person name="Binder M."/>
            <person name="Bloem J."/>
            <person name="Labutti K."/>
            <person name="Salamov A."/>
            <person name="Andreopoulos B."/>
            <person name="Baker S."/>
            <person name="Barry K."/>
            <person name="Bills G."/>
            <person name="Bluhm B."/>
            <person name="Cannon C."/>
            <person name="Castanera R."/>
            <person name="Culley D."/>
            <person name="Daum C."/>
            <person name="Ezra D."/>
            <person name="Gonzalez J."/>
            <person name="Henrissat B."/>
            <person name="Kuo A."/>
            <person name="Liang C."/>
            <person name="Lipzen A."/>
            <person name="Lutzoni F."/>
            <person name="Magnuson J."/>
            <person name="Mondo S."/>
            <person name="Nolan M."/>
            <person name="Ohm R."/>
            <person name="Pangilinan J."/>
            <person name="Park H.-J."/>
            <person name="Ramirez L."/>
            <person name="Alfaro M."/>
            <person name="Sun H."/>
            <person name="Tritt A."/>
            <person name="Yoshinaga Y."/>
            <person name="Zwiers L.-H."/>
            <person name="Turgeon B."/>
            <person name="Goodwin S."/>
            <person name="Spatafora J."/>
            <person name="Crous P."/>
            <person name="Grigoriev I."/>
        </authorList>
    </citation>
    <scope>NUCLEOTIDE SEQUENCE</scope>
    <source>
        <strain evidence="1">ATCC 200398</strain>
    </source>
</reference>
<accession>A0ACB6QR54</accession>
<organism evidence="1 2">
    <name type="scientific">Lindgomyces ingoldianus</name>
    <dbReference type="NCBI Taxonomy" id="673940"/>
    <lineage>
        <taxon>Eukaryota</taxon>
        <taxon>Fungi</taxon>
        <taxon>Dikarya</taxon>
        <taxon>Ascomycota</taxon>
        <taxon>Pezizomycotina</taxon>
        <taxon>Dothideomycetes</taxon>
        <taxon>Pleosporomycetidae</taxon>
        <taxon>Pleosporales</taxon>
        <taxon>Lindgomycetaceae</taxon>
        <taxon>Lindgomyces</taxon>
    </lineage>
</organism>
<proteinExistence type="predicted"/>
<protein>
    <submittedName>
        <fullName evidence="1">Inosine monophosphate dehydrogenase</fullName>
    </submittedName>
</protein>
<evidence type="ECO:0000313" key="2">
    <source>
        <dbReference type="Proteomes" id="UP000799755"/>
    </source>
</evidence>
<gene>
    <name evidence="1" type="ORF">BDR25DRAFT_356724</name>
</gene>
<name>A0ACB6QR54_9PLEO</name>
<dbReference type="Proteomes" id="UP000799755">
    <property type="component" value="Unassembled WGS sequence"/>
</dbReference>
<comment type="caution">
    <text evidence="1">The sequence shown here is derived from an EMBL/GenBank/DDBJ whole genome shotgun (WGS) entry which is preliminary data.</text>
</comment>
<keyword evidence="2" id="KW-1185">Reference proteome</keyword>